<sequence>MSHANGIITAPVSIEDVKLTIGCSSDSLGTLCAKAKKGGKSGYAFNIVENGGTVNSGELLADSYPYWNIYSNESPGEWLAAASADGPLIMELKRFLGDRNKGYGFGLHHFDGYNHNAAAPFPGGQPLEFTEGAGSGSVTYTVTLKPNTGSYNWAKISGATLFQSRVYNGSILIAQSTPVAISSGTVTISVPLTINTASVGVFRYKTRLYIGSGSVNDFNSLGYIPVEGEITVTITAKPVITASVRVSGRVNVFAMAEGVTSNNTTRFSGTYRLNSGVTTDGKTLRSMTYSWGSAAAGNEGSLTVTSFNFREGPSYLRSYSAGDNVETFTSDPARVPRDFINSYQVLFVYE</sequence>
<dbReference type="EMBL" id="BK032557">
    <property type="protein sequence ID" value="DAF47661.1"/>
    <property type="molecule type" value="Genomic_DNA"/>
</dbReference>
<reference evidence="1" key="1">
    <citation type="journal article" date="2021" name="Proc. Natl. Acad. Sci. U.S.A.">
        <title>A Catalog of Tens of Thousands of Viruses from Human Metagenomes Reveals Hidden Associations with Chronic Diseases.</title>
        <authorList>
            <person name="Tisza M.J."/>
            <person name="Buck C.B."/>
        </authorList>
    </citation>
    <scope>NUCLEOTIDE SEQUENCE</scope>
    <source>
        <strain evidence="1">CtByu2</strain>
    </source>
</reference>
<proteinExistence type="predicted"/>
<evidence type="ECO:0000313" key="1">
    <source>
        <dbReference type="EMBL" id="DAF47661.1"/>
    </source>
</evidence>
<name>A0A8S5S9K1_9CAUD</name>
<accession>A0A8S5S9K1</accession>
<protein>
    <submittedName>
        <fullName evidence="1">Uncharacterized protein</fullName>
    </submittedName>
</protein>
<organism evidence="1">
    <name type="scientific">Myoviridae sp. ctByu2</name>
    <dbReference type="NCBI Taxonomy" id="2827668"/>
    <lineage>
        <taxon>Viruses</taxon>
        <taxon>Duplodnaviria</taxon>
        <taxon>Heunggongvirae</taxon>
        <taxon>Uroviricota</taxon>
        <taxon>Caudoviricetes</taxon>
    </lineage>
</organism>